<evidence type="ECO:0000313" key="2">
    <source>
        <dbReference type="Proteomes" id="UP000004079"/>
    </source>
</evidence>
<reference evidence="1 2" key="1">
    <citation type="submission" date="2009-11" db="EMBL/GenBank/DDBJ databases">
        <authorList>
            <person name="Weinstock G."/>
            <person name="Sodergren E."/>
            <person name="Clifton S."/>
            <person name="Fulton L."/>
            <person name="Fulton B."/>
            <person name="Courtney L."/>
            <person name="Fronick C."/>
            <person name="Harrison M."/>
            <person name="Strong C."/>
            <person name="Farmer C."/>
            <person name="Delahaunty K."/>
            <person name="Markovic C."/>
            <person name="Hall O."/>
            <person name="Minx P."/>
            <person name="Tomlinson C."/>
            <person name="Mitreva M."/>
            <person name="Nelson J."/>
            <person name="Hou S."/>
            <person name="Wollam A."/>
            <person name="Pepin K.H."/>
            <person name="Johnson M."/>
            <person name="Bhonagiri V."/>
            <person name="Nash W.E."/>
            <person name="Warren W."/>
            <person name="Chinwalla A."/>
            <person name="Mardis E.R."/>
            <person name="Wilson R.K."/>
        </authorList>
    </citation>
    <scope>NUCLEOTIDE SEQUENCE [LARGE SCALE GENOMIC DNA]</scope>
    <source>
        <strain evidence="1 2">F0302</strain>
    </source>
</reference>
<name>D1QWF7_9BACT</name>
<evidence type="ECO:0000313" key="1">
    <source>
        <dbReference type="EMBL" id="EFB30372.1"/>
    </source>
</evidence>
<dbReference type="Proteomes" id="UP000004079">
    <property type="component" value="Unassembled WGS sequence"/>
</dbReference>
<gene>
    <name evidence="1" type="ORF">HMPREF0971_03354</name>
</gene>
<proteinExistence type="predicted"/>
<accession>D1QWF7</accession>
<dbReference type="AlphaFoldDB" id="D1QWF7"/>
<comment type="caution">
    <text evidence="1">The sequence shown here is derived from an EMBL/GenBank/DDBJ whole genome shotgun (WGS) entry which is preliminary data.</text>
</comment>
<dbReference type="HOGENOM" id="CLU_2975539_0_0_10"/>
<sequence>MVFRKEVVNYVYHVNIGSAIITEINEVKDQKLLLHEIAMRRKKNYESLVEKDFTQEVF</sequence>
<protein>
    <submittedName>
        <fullName evidence="1">Uncharacterized protein</fullName>
    </submittedName>
</protein>
<dbReference type="STRING" id="649760.HMPREF0971_03354"/>
<organism evidence="1 2">
    <name type="scientific">Segatella oris F0302</name>
    <dbReference type="NCBI Taxonomy" id="649760"/>
    <lineage>
        <taxon>Bacteria</taxon>
        <taxon>Pseudomonadati</taxon>
        <taxon>Bacteroidota</taxon>
        <taxon>Bacteroidia</taxon>
        <taxon>Bacteroidales</taxon>
        <taxon>Prevotellaceae</taxon>
        <taxon>Segatella</taxon>
    </lineage>
</organism>
<dbReference type="EMBL" id="ACUZ02000073">
    <property type="protein sequence ID" value="EFB30372.1"/>
    <property type="molecule type" value="Genomic_DNA"/>
</dbReference>